<dbReference type="GO" id="GO:0005546">
    <property type="term" value="F:phosphatidylinositol-4,5-bisphosphate binding"/>
    <property type="evidence" value="ECO:0007669"/>
    <property type="project" value="TreeGrafter"/>
</dbReference>
<dbReference type="Proteomes" id="UP000527355">
    <property type="component" value="Unassembled WGS sequence"/>
</dbReference>
<comment type="function">
    <text evidence="12 14">Calcium-regulated, actin-modulating protein that binds to the plus (or barbed) ends of actin monomers or filaments, preventing monomer exchange (end-blocking or capping). It can promote the assembly of monomers into filaments (nucleation) as well as sever filaments already formed. Plays a role in ciliogenesis.</text>
</comment>
<sequence>MAPQSSVPAMLGALVLALCALSSPAGAATASRRATQAPATQGRSGSMAAEHPEFLKAGKEPGLQIWRVEKFDLVPVPPNLYGDFFTGDAYVILKTVQLRNGNLQYDLHYWLGNECSQDESGAAAIFTVQLDDYLNGRAVQHREVQGFESATFLSYFKSGLKYKKGGVASGFKHVVPNEVVVQRLFQVKGRRTVRATEVPVSWESFNNGDCFILDLGNDIYQWCGSNSNRFERLKATQVSKGIRDNERHGRARVHVSEEGAEPEAMLQVLGSKPTLPEGTEDTAKEDAANRKLAKLYKALSPPPLWAGSSAGMTTTGLWTPWTGPLRTWLPEEGQAPPLSLVSAF</sequence>
<evidence type="ECO:0000313" key="17">
    <source>
        <dbReference type="EMBL" id="KAF6314629.1"/>
    </source>
</evidence>
<reference evidence="17 18" key="1">
    <citation type="journal article" date="2020" name="Nature">
        <title>Six reference-quality genomes reveal evolution of bat adaptations.</title>
        <authorList>
            <person name="Jebb D."/>
            <person name="Huang Z."/>
            <person name="Pippel M."/>
            <person name="Hughes G.M."/>
            <person name="Lavrichenko K."/>
            <person name="Devanna P."/>
            <person name="Winkler S."/>
            <person name="Jermiin L.S."/>
            <person name="Skirmuntt E.C."/>
            <person name="Katzourakis A."/>
            <person name="Burkitt-Gray L."/>
            <person name="Ray D.A."/>
            <person name="Sullivan K.A.M."/>
            <person name="Roscito J.G."/>
            <person name="Kirilenko B.M."/>
            <person name="Davalos L.M."/>
            <person name="Corthals A.P."/>
            <person name="Power M.L."/>
            <person name="Jones G."/>
            <person name="Ransome R.D."/>
            <person name="Dechmann D.K.N."/>
            <person name="Locatelli A.G."/>
            <person name="Puechmaille S.J."/>
            <person name="Fedrigo O."/>
            <person name="Jarvis E.D."/>
            <person name="Hiller M."/>
            <person name="Vernes S.C."/>
            <person name="Myers E.W."/>
            <person name="Teeling E.C."/>
        </authorList>
    </citation>
    <scope>NUCLEOTIDE SEQUENCE [LARGE SCALE GENOMIC DNA]</scope>
    <source>
        <strain evidence="17">MMyoMyo1</strain>
        <tissue evidence="17">Flight muscle</tissue>
    </source>
</reference>
<proteinExistence type="inferred from homology"/>
<accession>A0A7J7UNZ2</accession>
<dbReference type="SMART" id="SM00262">
    <property type="entry name" value="GEL"/>
    <property type="match status" value="2"/>
</dbReference>
<dbReference type="GO" id="GO:0005615">
    <property type="term" value="C:extracellular space"/>
    <property type="evidence" value="ECO:0007669"/>
    <property type="project" value="TreeGrafter"/>
</dbReference>
<evidence type="ECO:0000256" key="10">
    <source>
        <dbReference type="ARBA" id="ARBA00023203"/>
    </source>
</evidence>
<dbReference type="GO" id="GO:0046872">
    <property type="term" value="F:metal ion binding"/>
    <property type="evidence" value="ECO:0007669"/>
    <property type="project" value="UniProtKB-KW"/>
</dbReference>
<dbReference type="Gene3D" id="3.40.20.10">
    <property type="entry name" value="Severin"/>
    <property type="match status" value="2"/>
</dbReference>
<keyword evidence="15" id="KW-0732">Signal</keyword>
<comment type="similarity">
    <text evidence="2 14">Belongs to the villin/gelsolin family.</text>
</comment>
<dbReference type="CDD" id="cd11289">
    <property type="entry name" value="gelsolin_S2_like"/>
    <property type="match status" value="1"/>
</dbReference>
<dbReference type="GO" id="GO:0051016">
    <property type="term" value="P:barbed-end actin filament capping"/>
    <property type="evidence" value="ECO:0007669"/>
    <property type="project" value="UniProtKB-UniRule"/>
</dbReference>
<dbReference type="FunFam" id="3.40.20.10:FF:000009">
    <property type="entry name" value="gelsolin isoform X1"/>
    <property type="match status" value="1"/>
</dbReference>
<dbReference type="GO" id="GO:0015629">
    <property type="term" value="C:actin cytoskeleton"/>
    <property type="evidence" value="ECO:0007669"/>
    <property type="project" value="TreeGrafter"/>
</dbReference>
<keyword evidence="11" id="KW-0206">Cytoskeleton</keyword>
<dbReference type="AlphaFoldDB" id="A0A7J7UNZ2"/>
<protein>
    <recommendedName>
        <fullName evidence="3 14">Gelsolin</fullName>
        <shortName evidence="14">ADF</shortName>
    </recommendedName>
    <alternativeName>
        <fullName evidence="14">Actin-depolymerizing factor</fullName>
    </alternativeName>
</protein>
<feature type="chain" id="PRO_5029674598" description="Gelsolin" evidence="15">
    <location>
        <begin position="28"/>
        <end position="344"/>
    </location>
</feature>
<evidence type="ECO:0000256" key="15">
    <source>
        <dbReference type="SAM" id="SignalP"/>
    </source>
</evidence>
<keyword evidence="6" id="KW-0479">Metal-binding</keyword>
<keyword evidence="8" id="KW-0970">Cilium biogenesis/degradation</keyword>
<keyword evidence="10 14" id="KW-0009">Actin-binding</keyword>
<dbReference type="PRINTS" id="PR00597">
    <property type="entry name" value="GELSOLIN"/>
</dbReference>
<dbReference type="InterPro" id="IPR007123">
    <property type="entry name" value="Gelsolin-like_dom"/>
</dbReference>
<dbReference type="PANTHER" id="PTHR11977">
    <property type="entry name" value="VILLIN"/>
    <property type="match status" value="1"/>
</dbReference>
<evidence type="ECO:0000256" key="9">
    <source>
        <dbReference type="ARBA" id="ARBA00022837"/>
    </source>
</evidence>
<evidence type="ECO:0000256" key="14">
    <source>
        <dbReference type="RuleBase" id="RU367130"/>
    </source>
</evidence>
<dbReference type="GO" id="GO:0007417">
    <property type="term" value="P:central nervous system development"/>
    <property type="evidence" value="ECO:0007669"/>
    <property type="project" value="TreeGrafter"/>
</dbReference>
<dbReference type="GO" id="GO:0051014">
    <property type="term" value="P:actin filament severing"/>
    <property type="evidence" value="ECO:0007669"/>
    <property type="project" value="UniProtKB-UniRule"/>
</dbReference>
<dbReference type="EMBL" id="JABWUV010000012">
    <property type="protein sequence ID" value="KAF6314629.1"/>
    <property type="molecule type" value="Genomic_DNA"/>
</dbReference>
<comment type="subcellular location">
    <subcellularLocation>
        <location evidence="1 14">Cytoplasm</location>
        <location evidence="1 14">Cytoskeleton</location>
    </subcellularLocation>
</comment>
<evidence type="ECO:0000256" key="6">
    <source>
        <dbReference type="ARBA" id="ARBA00022723"/>
    </source>
</evidence>
<evidence type="ECO:0000313" key="18">
    <source>
        <dbReference type="Proteomes" id="UP000527355"/>
    </source>
</evidence>
<evidence type="ECO:0000256" key="2">
    <source>
        <dbReference type="ARBA" id="ARBA00008418"/>
    </source>
</evidence>
<keyword evidence="9" id="KW-0106">Calcium</keyword>
<gene>
    <name evidence="17" type="ORF">mMyoMyo1_006052</name>
</gene>
<dbReference type="GO" id="GO:0008154">
    <property type="term" value="P:actin polymerization or depolymerization"/>
    <property type="evidence" value="ECO:0007669"/>
    <property type="project" value="TreeGrafter"/>
</dbReference>
<comment type="subunit">
    <text evidence="13">Binds to actin and to fibronectin. Identified in a complex composed of ACTA1, COBL, GSN and TMSB4X. Interacts with the inactive form of EIF2AK2/PKR. Interacts with FLII.</text>
</comment>
<dbReference type="GO" id="GO:0005737">
    <property type="term" value="C:cytoplasm"/>
    <property type="evidence" value="ECO:0007669"/>
    <property type="project" value="UniProtKB-UniRule"/>
</dbReference>
<feature type="domain" description="Gelsolin-like" evidence="16">
    <location>
        <begin position="70"/>
        <end position="153"/>
    </location>
</feature>
<name>A0A7J7UNZ2_MYOMY</name>
<dbReference type="GO" id="GO:0051015">
    <property type="term" value="F:actin filament binding"/>
    <property type="evidence" value="ECO:0007669"/>
    <property type="project" value="UniProtKB-UniRule"/>
</dbReference>
<evidence type="ECO:0000256" key="8">
    <source>
        <dbReference type="ARBA" id="ARBA00022794"/>
    </source>
</evidence>
<comment type="caution">
    <text evidence="17">The sequence shown here is derived from an EMBL/GenBank/DDBJ whole genome shotgun (WGS) entry which is preliminary data.</text>
</comment>
<feature type="signal peptide" evidence="15">
    <location>
        <begin position="1"/>
        <end position="27"/>
    </location>
</feature>
<evidence type="ECO:0000256" key="11">
    <source>
        <dbReference type="ARBA" id="ARBA00023212"/>
    </source>
</evidence>
<evidence type="ECO:0000256" key="3">
    <source>
        <dbReference type="ARBA" id="ARBA00018797"/>
    </source>
</evidence>
<evidence type="ECO:0000256" key="1">
    <source>
        <dbReference type="ARBA" id="ARBA00004245"/>
    </source>
</evidence>
<dbReference type="SUPFAM" id="SSF55753">
    <property type="entry name" value="Actin depolymerizing proteins"/>
    <property type="match status" value="2"/>
</dbReference>
<dbReference type="VEuPathDB" id="HostDB:GeneID_118667120"/>
<keyword evidence="18" id="KW-1185">Reference proteome</keyword>
<evidence type="ECO:0000256" key="4">
    <source>
        <dbReference type="ARBA" id="ARBA00022467"/>
    </source>
</evidence>
<evidence type="ECO:0000256" key="5">
    <source>
        <dbReference type="ARBA" id="ARBA00022490"/>
    </source>
</evidence>
<dbReference type="FunFam" id="3.40.20.10:FF:000002">
    <property type="entry name" value="Gelsolin"/>
    <property type="match status" value="1"/>
</dbReference>
<keyword evidence="5 14" id="KW-0963">Cytoplasm</keyword>
<dbReference type="InterPro" id="IPR007122">
    <property type="entry name" value="Villin/Gelsolin"/>
</dbReference>
<dbReference type="CDD" id="cd11290">
    <property type="entry name" value="gelsolin_S1_like"/>
    <property type="match status" value="1"/>
</dbReference>
<dbReference type="GO" id="GO:0060271">
    <property type="term" value="P:cilium assembly"/>
    <property type="evidence" value="ECO:0007669"/>
    <property type="project" value="UniProtKB-UniRule"/>
</dbReference>
<dbReference type="InterPro" id="IPR029006">
    <property type="entry name" value="ADF-H/Gelsolin-like_dom_sf"/>
</dbReference>
<dbReference type="Pfam" id="PF00626">
    <property type="entry name" value="Gelsolin"/>
    <property type="match status" value="2"/>
</dbReference>
<evidence type="ECO:0000256" key="7">
    <source>
        <dbReference type="ARBA" id="ARBA00022737"/>
    </source>
</evidence>
<organism evidence="17 18">
    <name type="scientific">Myotis myotis</name>
    <name type="common">Greater mouse-eared bat</name>
    <name type="synonym">Vespertilio myotis</name>
    <dbReference type="NCBI Taxonomy" id="51298"/>
    <lineage>
        <taxon>Eukaryota</taxon>
        <taxon>Metazoa</taxon>
        <taxon>Chordata</taxon>
        <taxon>Craniata</taxon>
        <taxon>Vertebrata</taxon>
        <taxon>Euteleostomi</taxon>
        <taxon>Mammalia</taxon>
        <taxon>Eutheria</taxon>
        <taxon>Laurasiatheria</taxon>
        <taxon>Chiroptera</taxon>
        <taxon>Yangochiroptera</taxon>
        <taxon>Vespertilionidae</taxon>
        <taxon>Myotis</taxon>
    </lineage>
</organism>
<evidence type="ECO:0000259" key="16">
    <source>
        <dbReference type="Pfam" id="PF00626"/>
    </source>
</evidence>
<feature type="domain" description="Gelsolin-like" evidence="16">
    <location>
        <begin position="192"/>
        <end position="265"/>
    </location>
</feature>
<keyword evidence="4 14" id="KW-0117">Actin capping</keyword>
<dbReference type="PANTHER" id="PTHR11977:SF29">
    <property type="entry name" value="GELSOLIN"/>
    <property type="match status" value="1"/>
</dbReference>
<evidence type="ECO:0000256" key="13">
    <source>
        <dbReference type="ARBA" id="ARBA00046794"/>
    </source>
</evidence>
<evidence type="ECO:0000256" key="12">
    <source>
        <dbReference type="ARBA" id="ARBA00025132"/>
    </source>
</evidence>
<keyword evidence="7" id="KW-0677">Repeat</keyword>